<gene>
    <name evidence="2" type="ORF">KME25_22860</name>
</gene>
<feature type="compositionally biased region" description="Polar residues" evidence="1">
    <location>
        <begin position="62"/>
        <end position="82"/>
    </location>
</feature>
<feature type="region of interest" description="Disordered" evidence="1">
    <location>
        <begin position="60"/>
        <end position="82"/>
    </location>
</feature>
<protein>
    <submittedName>
        <fullName evidence="2">Uncharacterized protein</fullName>
    </submittedName>
</protein>
<dbReference type="EMBL" id="JAHHIF010000038">
    <property type="protein sequence ID" value="MBW4547252.1"/>
    <property type="molecule type" value="Genomic_DNA"/>
</dbReference>
<dbReference type="Proteomes" id="UP000753908">
    <property type="component" value="Unassembled WGS sequence"/>
</dbReference>
<organism evidence="2 3">
    <name type="scientific">Symplocastrum torsivum CPER-KK1</name>
    <dbReference type="NCBI Taxonomy" id="450513"/>
    <lineage>
        <taxon>Bacteria</taxon>
        <taxon>Bacillati</taxon>
        <taxon>Cyanobacteriota</taxon>
        <taxon>Cyanophyceae</taxon>
        <taxon>Oscillatoriophycideae</taxon>
        <taxon>Oscillatoriales</taxon>
        <taxon>Microcoleaceae</taxon>
        <taxon>Symplocastrum</taxon>
    </lineage>
</organism>
<dbReference type="AlphaFoldDB" id="A0A951PP80"/>
<evidence type="ECO:0000256" key="1">
    <source>
        <dbReference type="SAM" id="MobiDB-lite"/>
    </source>
</evidence>
<sequence length="143" mass="16631">MRSPDSWSIYRNSRYSFEFPYPSNWIAFPMPDNRDGRAFRDPQNPNIEIRGWAANNLAESKAPSQEGTLKQPQRSQQQNFITEQGLTGKLRVEVGSDLSLMTLSLSQGNVLYSWQGQSESEQFADYYRFFNYVARQYRLPVSE</sequence>
<evidence type="ECO:0000313" key="3">
    <source>
        <dbReference type="Proteomes" id="UP000753908"/>
    </source>
</evidence>
<proteinExistence type="predicted"/>
<reference evidence="2" key="1">
    <citation type="submission" date="2021-05" db="EMBL/GenBank/DDBJ databases">
        <authorList>
            <person name="Pietrasiak N."/>
            <person name="Ward R."/>
            <person name="Stajich J.E."/>
            <person name="Kurbessoian T."/>
        </authorList>
    </citation>
    <scope>NUCLEOTIDE SEQUENCE</scope>
    <source>
        <strain evidence="2">CPER-KK1</strain>
    </source>
</reference>
<reference evidence="2" key="2">
    <citation type="journal article" date="2022" name="Microbiol. Resour. Announc.">
        <title>Metagenome Sequencing to Explore Phylogenomics of Terrestrial Cyanobacteria.</title>
        <authorList>
            <person name="Ward R.D."/>
            <person name="Stajich J.E."/>
            <person name="Johansen J.R."/>
            <person name="Huntemann M."/>
            <person name="Clum A."/>
            <person name="Foster B."/>
            <person name="Foster B."/>
            <person name="Roux S."/>
            <person name="Palaniappan K."/>
            <person name="Varghese N."/>
            <person name="Mukherjee S."/>
            <person name="Reddy T.B.K."/>
            <person name="Daum C."/>
            <person name="Copeland A."/>
            <person name="Chen I.A."/>
            <person name="Ivanova N.N."/>
            <person name="Kyrpides N.C."/>
            <person name="Shapiro N."/>
            <person name="Eloe-Fadrosh E.A."/>
            <person name="Pietrasiak N."/>
        </authorList>
    </citation>
    <scope>NUCLEOTIDE SEQUENCE</scope>
    <source>
        <strain evidence="2">CPER-KK1</strain>
    </source>
</reference>
<evidence type="ECO:0000313" key="2">
    <source>
        <dbReference type="EMBL" id="MBW4547252.1"/>
    </source>
</evidence>
<comment type="caution">
    <text evidence="2">The sequence shown here is derived from an EMBL/GenBank/DDBJ whole genome shotgun (WGS) entry which is preliminary data.</text>
</comment>
<name>A0A951PP80_9CYAN</name>
<accession>A0A951PP80</accession>